<organism evidence="1 2">
    <name type="scientific">Thalassobius vesicularis</name>
    <dbReference type="NCBI Taxonomy" id="1294297"/>
    <lineage>
        <taxon>Bacteria</taxon>
        <taxon>Pseudomonadati</taxon>
        <taxon>Pseudomonadota</taxon>
        <taxon>Alphaproteobacteria</taxon>
        <taxon>Rhodobacterales</taxon>
        <taxon>Roseobacteraceae</taxon>
        <taxon>Thalassovita</taxon>
    </lineage>
</organism>
<dbReference type="OrthoDB" id="7877134at2"/>
<comment type="caution">
    <text evidence="1">The sequence shown here is derived from an EMBL/GenBank/DDBJ whole genome shotgun (WGS) entry which is preliminary data.</text>
</comment>
<name>A0A4S3MCX6_9RHOB</name>
<accession>A0A4S3MCX6</accession>
<evidence type="ECO:0008006" key="3">
    <source>
        <dbReference type="Google" id="ProtNLM"/>
    </source>
</evidence>
<gene>
    <name evidence="1" type="ORF">E7681_04510</name>
</gene>
<dbReference type="RefSeq" id="WP_136338085.1">
    <property type="nucleotide sequence ID" value="NZ_SSMD01000002.1"/>
</dbReference>
<keyword evidence="2" id="KW-1185">Reference proteome</keyword>
<dbReference type="AlphaFoldDB" id="A0A4S3MCX6"/>
<evidence type="ECO:0000313" key="1">
    <source>
        <dbReference type="EMBL" id="THD75722.1"/>
    </source>
</evidence>
<protein>
    <recommendedName>
        <fullName evidence="3">DUF3035 domain-containing protein</fullName>
    </recommendedName>
</protein>
<evidence type="ECO:0000313" key="2">
    <source>
        <dbReference type="Proteomes" id="UP000306113"/>
    </source>
</evidence>
<sequence length="78" mass="8362">MRFLLLPLLLCAACARPPELDEHITPAAKAAPFPALVPLGPLLDEADGTRITTTDAALQARAAALRARARQMQDESQE</sequence>
<reference evidence="1 2" key="1">
    <citation type="submission" date="2019-04" db="EMBL/GenBank/DDBJ databases">
        <title>Draft genome sequence of Youngimonas vesicularis.</title>
        <authorList>
            <person name="Hameed A."/>
        </authorList>
    </citation>
    <scope>NUCLEOTIDE SEQUENCE [LARGE SCALE GENOMIC DNA]</scope>
    <source>
        <strain evidence="1 2">CC-AMW-E</strain>
    </source>
</reference>
<dbReference type="Proteomes" id="UP000306113">
    <property type="component" value="Unassembled WGS sequence"/>
</dbReference>
<dbReference type="EMBL" id="SSMD01000002">
    <property type="protein sequence ID" value="THD75722.1"/>
    <property type="molecule type" value="Genomic_DNA"/>
</dbReference>
<proteinExistence type="predicted"/>